<organism evidence="1 2">
    <name type="scientific">Bacillus xiapuensis</name>
    <dbReference type="NCBI Taxonomy" id="2014075"/>
    <lineage>
        <taxon>Bacteria</taxon>
        <taxon>Bacillati</taxon>
        <taxon>Bacillota</taxon>
        <taxon>Bacilli</taxon>
        <taxon>Bacillales</taxon>
        <taxon>Bacillaceae</taxon>
        <taxon>Bacillus</taxon>
    </lineage>
</organism>
<name>A0ABU6N814_9BACI</name>
<dbReference type="RefSeq" id="WP_327967264.1">
    <property type="nucleotide sequence ID" value="NZ_JARMQG010000084.1"/>
</dbReference>
<dbReference type="EMBL" id="JARMQG010000084">
    <property type="protein sequence ID" value="MED3562351.1"/>
    <property type="molecule type" value="Genomic_DNA"/>
</dbReference>
<gene>
    <name evidence="1" type="ORF">P4447_07770</name>
</gene>
<sequence length="44" mass="5156">MLEKELLLAELQEKLHNTKDDQTKMLLNELIGNITSGVYNIRVW</sequence>
<dbReference type="Proteomes" id="UP001330749">
    <property type="component" value="Unassembled WGS sequence"/>
</dbReference>
<evidence type="ECO:0000313" key="1">
    <source>
        <dbReference type="EMBL" id="MED3562351.1"/>
    </source>
</evidence>
<evidence type="ECO:0000313" key="2">
    <source>
        <dbReference type="Proteomes" id="UP001330749"/>
    </source>
</evidence>
<reference evidence="1 2" key="1">
    <citation type="submission" date="2023-03" db="EMBL/GenBank/DDBJ databases">
        <title>Bacillus Genome Sequencing.</title>
        <authorList>
            <person name="Dunlap C."/>
        </authorList>
    </citation>
    <scope>NUCLEOTIDE SEQUENCE [LARGE SCALE GENOMIC DNA]</scope>
    <source>
        <strain evidence="1 2">B-14544</strain>
    </source>
</reference>
<protein>
    <submittedName>
        <fullName evidence="1">Uncharacterized protein</fullName>
    </submittedName>
</protein>
<comment type="caution">
    <text evidence="1">The sequence shown here is derived from an EMBL/GenBank/DDBJ whole genome shotgun (WGS) entry which is preliminary data.</text>
</comment>
<accession>A0ABU6N814</accession>
<proteinExistence type="predicted"/>
<keyword evidence="2" id="KW-1185">Reference proteome</keyword>